<comment type="similarity">
    <text evidence="1">Belongs to the 2-oxoacid dehydrogenase family.</text>
</comment>
<gene>
    <name evidence="3" type="ORF">BASA50_010833</name>
</gene>
<evidence type="ECO:0000313" key="4">
    <source>
        <dbReference type="Proteomes" id="UP001648503"/>
    </source>
</evidence>
<dbReference type="EMBL" id="JAFCIX010000527">
    <property type="protein sequence ID" value="KAH6588282.1"/>
    <property type="molecule type" value="Genomic_DNA"/>
</dbReference>
<feature type="domain" description="Peripheral subunit-binding (PSBD)" evidence="2">
    <location>
        <begin position="37"/>
        <end position="77"/>
    </location>
</feature>
<dbReference type="InterPro" id="IPR036625">
    <property type="entry name" value="E3-bd_dom_sf"/>
</dbReference>
<evidence type="ECO:0000256" key="1">
    <source>
        <dbReference type="ARBA" id="ARBA00007317"/>
    </source>
</evidence>
<organism evidence="3 4">
    <name type="scientific">Batrachochytrium salamandrivorans</name>
    <dbReference type="NCBI Taxonomy" id="1357716"/>
    <lineage>
        <taxon>Eukaryota</taxon>
        <taxon>Fungi</taxon>
        <taxon>Fungi incertae sedis</taxon>
        <taxon>Chytridiomycota</taxon>
        <taxon>Chytridiomycota incertae sedis</taxon>
        <taxon>Chytridiomycetes</taxon>
        <taxon>Rhizophydiales</taxon>
        <taxon>Rhizophydiales incertae sedis</taxon>
        <taxon>Batrachochytrium</taxon>
    </lineage>
</organism>
<dbReference type="Proteomes" id="UP001648503">
    <property type="component" value="Unassembled WGS sequence"/>
</dbReference>
<proteinExistence type="inferred from homology"/>
<evidence type="ECO:0000259" key="2">
    <source>
        <dbReference type="PROSITE" id="PS51826"/>
    </source>
</evidence>
<dbReference type="PROSITE" id="PS51826">
    <property type="entry name" value="PSBD"/>
    <property type="match status" value="1"/>
</dbReference>
<accession>A0ABQ8EXE1</accession>
<dbReference type="Gene3D" id="4.10.320.10">
    <property type="entry name" value="E3-binding domain"/>
    <property type="match status" value="1"/>
</dbReference>
<comment type="caution">
    <text evidence="3">The sequence shown here is derived from an EMBL/GenBank/DDBJ whole genome shotgun (WGS) entry which is preliminary data.</text>
</comment>
<protein>
    <recommendedName>
        <fullName evidence="2">Peripheral subunit-binding (PSBD) domain-containing protein</fullName>
    </recommendedName>
</protein>
<dbReference type="InterPro" id="IPR004167">
    <property type="entry name" value="PSBD"/>
</dbReference>
<sequence length="345" mass="36931">MIRIVTPRLSLAHGLVSSIPSRAFSSTPTMATLAGEIHSPAVASILGKTRISLDVASKIPRTGPKGRLLKGDVLAFLASPSDLSTSPVIDHAPFQSIPVVYHSLRMDIPCLRSINDSTLSDLRDVVASAVATTLVDSPKVNARFNLVDKKASELPAENLLLVRESVTGRSSMLVATGKKLDREFISRKFINDPTSRNSADVFQMWDYIGSGISETPTALLAHTDTAVLMVHLETPSAIEYNGSVSTTDDLFGAMLGTTAQTHTPSSLLAADQVGGSVLEQVEKRSTNAVSYDVFESMLNRLPVSGAIPTQGSLVFELAVDDRAVSRKTATAFLDKLYNQLQNPVV</sequence>
<evidence type="ECO:0000313" key="3">
    <source>
        <dbReference type="EMBL" id="KAH6588282.1"/>
    </source>
</evidence>
<name>A0ABQ8EXE1_9FUNG</name>
<reference evidence="3 4" key="1">
    <citation type="submission" date="2021-02" db="EMBL/GenBank/DDBJ databases">
        <title>Variation within the Batrachochytrium salamandrivorans European outbreak.</title>
        <authorList>
            <person name="Kelly M."/>
            <person name="Pasmans F."/>
            <person name="Shea T.P."/>
            <person name="Munoz J.F."/>
            <person name="Carranza S."/>
            <person name="Cuomo C.A."/>
            <person name="Martel A."/>
        </authorList>
    </citation>
    <scope>NUCLEOTIDE SEQUENCE [LARGE SCALE GENOMIC DNA]</scope>
    <source>
        <strain evidence="3 4">AMFP18/2</strain>
    </source>
</reference>
<keyword evidence="4" id="KW-1185">Reference proteome</keyword>